<organism evidence="1 2">
    <name type="scientific">Galerina marginata (strain CBS 339.88)</name>
    <dbReference type="NCBI Taxonomy" id="685588"/>
    <lineage>
        <taxon>Eukaryota</taxon>
        <taxon>Fungi</taxon>
        <taxon>Dikarya</taxon>
        <taxon>Basidiomycota</taxon>
        <taxon>Agaricomycotina</taxon>
        <taxon>Agaricomycetes</taxon>
        <taxon>Agaricomycetidae</taxon>
        <taxon>Agaricales</taxon>
        <taxon>Agaricineae</taxon>
        <taxon>Strophariaceae</taxon>
        <taxon>Galerina</taxon>
    </lineage>
</organism>
<dbReference type="AlphaFoldDB" id="A0A067S915"/>
<sequence length="79" mass="8054">MPAGMGSYEIRLVVDAPGYPPTAPGSSLAMLLVFVCLLDQSGGGYFAGSYLSDPGGAQIQKLSLLSLEVAPRVLSSPAP</sequence>
<dbReference type="Proteomes" id="UP000027222">
    <property type="component" value="Unassembled WGS sequence"/>
</dbReference>
<keyword evidence="2" id="KW-1185">Reference proteome</keyword>
<proteinExistence type="predicted"/>
<accession>A0A067S915</accession>
<protein>
    <submittedName>
        <fullName evidence="1">Uncharacterized protein</fullName>
    </submittedName>
</protein>
<dbReference type="EMBL" id="KL142415">
    <property type="protein sequence ID" value="KDR67365.1"/>
    <property type="molecule type" value="Genomic_DNA"/>
</dbReference>
<name>A0A067S915_GALM3</name>
<gene>
    <name evidence="1" type="ORF">GALMADRAFT_258333</name>
</gene>
<evidence type="ECO:0000313" key="1">
    <source>
        <dbReference type="EMBL" id="KDR67365.1"/>
    </source>
</evidence>
<evidence type="ECO:0000313" key="2">
    <source>
        <dbReference type="Proteomes" id="UP000027222"/>
    </source>
</evidence>
<dbReference type="HOGENOM" id="CLU_2606212_0_0_1"/>
<reference evidence="2" key="1">
    <citation type="journal article" date="2014" name="Proc. Natl. Acad. Sci. U.S.A.">
        <title>Extensive sampling of basidiomycete genomes demonstrates inadequacy of the white-rot/brown-rot paradigm for wood decay fungi.</title>
        <authorList>
            <person name="Riley R."/>
            <person name="Salamov A.A."/>
            <person name="Brown D.W."/>
            <person name="Nagy L.G."/>
            <person name="Floudas D."/>
            <person name="Held B.W."/>
            <person name="Levasseur A."/>
            <person name="Lombard V."/>
            <person name="Morin E."/>
            <person name="Otillar R."/>
            <person name="Lindquist E.A."/>
            <person name="Sun H."/>
            <person name="LaButti K.M."/>
            <person name="Schmutz J."/>
            <person name="Jabbour D."/>
            <person name="Luo H."/>
            <person name="Baker S.E."/>
            <person name="Pisabarro A.G."/>
            <person name="Walton J.D."/>
            <person name="Blanchette R.A."/>
            <person name="Henrissat B."/>
            <person name="Martin F."/>
            <person name="Cullen D."/>
            <person name="Hibbett D.S."/>
            <person name="Grigoriev I.V."/>
        </authorList>
    </citation>
    <scope>NUCLEOTIDE SEQUENCE [LARGE SCALE GENOMIC DNA]</scope>
    <source>
        <strain evidence="2">CBS 339.88</strain>
    </source>
</reference>